<keyword evidence="1" id="KW-0413">Isomerase</keyword>
<dbReference type="InterPro" id="IPR036249">
    <property type="entry name" value="Thioredoxin-like_sf"/>
</dbReference>
<protein>
    <recommendedName>
        <fullName evidence="1">2-hydroxychromene-2-carboxylate isomerase</fullName>
        <ecNumber evidence="1">5.99.1.4</ecNumber>
    </recommendedName>
</protein>
<dbReference type="Pfam" id="PF01323">
    <property type="entry name" value="DSBA"/>
    <property type="match status" value="1"/>
</dbReference>
<dbReference type="EMBL" id="CP117522">
    <property type="protein sequence ID" value="WNE97300.1"/>
    <property type="molecule type" value="Genomic_DNA"/>
</dbReference>
<proteinExistence type="inferred from homology"/>
<gene>
    <name evidence="4" type="ORF">PS467_19165</name>
</gene>
<feature type="compositionally biased region" description="Basic and acidic residues" evidence="2">
    <location>
        <begin position="210"/>
        <end position="219"/>
    </location>
</feature>
<evidence type="ECO:0000256" key="1">
    <source>
        <dbReference type="PIRNR" id="PIRNR006386"/>
    </source>
</evidence>
<dbReference type="RefSeq" id="WP_311036315.1">
    <property type="nucleotide sequence ID" value="NZ_CP117522.1"/>
</dbReference>
<comment type="similarity">
    <text evidence="1">Belongs to the GST superfamily. NadH family.</text>
</comment>
<name>A0ABY9V3N2_9ACTN</name>
<dbReference type="SUPFAM" id="SSF52833">
    <property type="entry name" value="Thioredoxin-like"/>
    <property type="match status" value="1"/>
</dbReference>
<dbReference type="InterPro" id="IPR014440">
    <property type="entry name" value="HCCAis_GSTk"/>
</dbReference>
<comment type="catalytic activity">
    <reaction evidence="1">
        <text>2-hydroxychromene-2-carboxylate = (3E)-4-(2-hydroxyphenyl)-2-oxobut-3-enoate</text>
        <dbReference type="Rhea" id="RHEA:27401"/>
        <dbReference type="ChEBI" id="CHEBI:59350"/>
        <dbReference type="ChEBI" id="CHEBI:59353"/>
        <dbReference type="EC" id="5.99.1.4"/>
    </reaction>
</comment>
<keyword evidence="5" id="KW-1185">Reference proteome</keyword>
<evidence type="ECO:0000313" key="4">
    <source>
        <dbReference type="EMBL" id="WNE97300.1"/>
    </source>
</evidence>
<dbReference type="PANTHER" id="PTHR42943:SF2">
    <property type="entry name" value="GLUTATHIONE S-TRANSFERASE KAPPA 1"/>
    <property type="match status" value="1"/>
</dbReference>
<dbReference type="PANTHER" id="PTHR42943">
    <property type="entry name" value="GLUTATHIONE S-TRANSFERASE KAPPA"/>
    <property type="match status" value="1"/>
</dbReference>
<evidence type="ECO:0000259" key="3">
    <source>
        <dbReference type="Pfam" id="PF01323"/>
    </source>
</evidence>
<sequence length="252" mass="28163">MSRKKKHPRWYFSLRSPYSWFAYRDLSERYPDVLDAIEWIPYWEPDAVSEKLLADQGVTLPVVPMSRAKNFYILRDARRWAHARGWQVTWPVDRAPHWEVSHLAYLAAEEAGRGREFVAAAYRARWHRGLDLAERGTITLIADELGLDPGIADSVDDDRLRAKGVECLAAAYHDDAFGVPYFVNGREGFWGAERVSAFVASVRGTAWDGRSDAPFDRSSGDLAPDLSSAGRPSEDPSSAPAVAGARPEGASR</sequence>
<reference evidence="4 5" key="1">
    <citation type="submission" date="2023-02" db="EMBL/GenBank/DDBJ databases">
        <title>Streptomyces sp. SCA4-21 with antifungal activity against Fusarium oxysporum f. sp. cubense, Streptomyces sp. SCA2-17 with antifungal activity against Fusarium oxysporum f. sp. cubense.</title>
        <authorList>
            <person name="Qi D."/>
        </authorList>
    </citation>
    <scope>NUCLEOTIDE SEQUENCE [LARGE SCALE GENOMIC DNA]</scope>
    <source>
        <strain evidence="4 5">SCA4-21</strain>
    </source>
</reference>
<dbReference type="Gene3D" id="3.40.30.10">
    <property type="entry name" value="Glutaredoxin"/>
    <property type="match status" value="1"/>
</dbReference>
<dbReference type="InterPro" id="IPR001853">
    <property type="entry name" value="DSBA-like_thioredoxin_dom"/>
</dbReference>
<accession>A0ABY9V3N2</accession>
<evidence type="ECO:0000256" key="2">
    <source>
        <dbReference type="SAM" id="MobiDB-lite"/>
    </source>
</evidence>
<dbReference type="InterPro" id="IPR051924">
    <property type="entry name" value="GST_Kappa/NadH"/>
</dbReference>
<dbReference type="PIRSF" id="PIRSF006386">
    <property type="entry name" value="HCCAis_GSTk"/>
    <property type="match status" value="1"/>
</dbReference>
<feature type="region of interest" description="Disordered" evidence="2">
    <location>
        <begin position="210"/>
        <end position="252"/>
    </location>
</feature>
<evidence type="ECO:0000313" key="5">
    <source>
        <dbReference type="Proteomes" id="UP001305606"/>
    </source>
</evidence>
<dbReference type="EC" id="5.99.1.4" evidence="1"/>
<feature type="domain" description="DSBA-like thioredoxin" evidence="3">
    <location>
        <begin position="11"/>
        <end position="199"/>
    </location>
</feature>
<organism evidence="4 5">
    <name type="scientific">Streptomyces luomodiensis</name>
    <dbReference type="NCBI Taxonomy" id="3026192"/>
    <lineage>
        <taxon>Bacteria</taxon>
        <taxon>Bacillati</taxon>
        <taxon>Actinomycetota</taxon>
        <taxon>Actinomycetes</taxon>
        <taxon>Kitasatosporales</taxon>
        <taxon>Streptomycetaceae</taxon>
        <taxon>Streptomyces</taxon>
    </lineage>
</organism>
<dbReference type="Proteomes" id="UP001305606">
    <property type="component" value="Chromosome"/>
</dbReference>